<dbReference type="Pfam" id="PF12728">
    <property type="entry name" value="HTH_17"/>
    <property type="match status" value="1"/>
</dbReference>
<gene>
    <name evidence="3" type="ORF">KIH79_05440</name>
</gene>
<name>A0ABS6WEA8_9BIFI</name>
<keyword evidence="4" id="KW-1185">Reference proteome</keyword>
<dbReference type="InterPro" id="IPR041657">
    <property type="entry name" value="HTH_17"/>
</dbReference>
<reference evidence="3 4" key="1">
    <citation type="submission" date="2021-05" db="EMBL/GenBank/DDBJ databases">
        <title>Phylogenetic classification of ten novel species belonging to the genus Bifidobacterium comprising B. colchicus sp. nov., B. abeli sp. nov., B. bicoloris sp. nov., B. guerezis sp. nov., B. rosaliae sp. nov., B. santillanensis sp. nov., B. argentati sp. nov., B. amazzoni sp. nov., B. pluviali sp. nov., and B. pinnaculum sp. nov.</title>
        <authorList>
            <person name="Lugli G.A."/>
            <person name="Ruiz Garcia L."/>
            <person name="Margolles A."/>
            <person name="Ventura M."/>
        </authorList>
    </citation>
    <scope>NUCLEOTIDE SEQUENCE [LARGE SCALE GENOMIC DNA]</scope>
    <source>
        <strain evidence="3 4">82T10</strain>
    </source>
</reference>
<comment type="caution">
    <text evidence="3">The sequence shown here is derived from an EMBL/GenBank/DDBJ whole genome shotgun (WGS) entry which is preliminary data.</text>
</comment>
<accession>A0ABS6WEA8</accession>
<organism evidence="3 4">
    <name type="scientific">Bifidobacterium miconis</name>
    <dbReference type="NCBI Taxonomy" id="2834435"/>
    <lineage>
        <taxon>Bacteria</taxon>
        <taxon>Bacillati</taxon>
        <taxon>Actinomycetota</taxon>
        <taxon>Actinomycetes</taxon>
        <taxon>Bifidobacteriales</taxon>
        <taxon>Bifidobacteriaceae</taxon>
        <taxon>Bifidobacterium</taxon>
    </lineage>
</organism>
<evidence type="ECO:0000256" key="1">
    <source>
        <dbReference type="SAM" id="MobiDB-lite"/>
    </source>
</evidence>
<dbReference type="EMBL" id="JAHBBH010000011">
    <property type="protein sequence ID" value="MBW3092394.1"/>
    <property type="molecule type" value="Genomic_DNA"/>
</dbReference>
<evidence type="ECO:0000313" key="4">
    <source>
        <dbReference type="Proteomes" id="UP000700815"/>
    </source>
</evidence>
<evidence type="ECO:0000313" key="3">
    <source>
        <dbReference type="EMBL" id="MBW3092394.1"/>
    </source>
</evidence>
<feature type="region of interest" description="Disordered" evidence="1">
    <location>
        <begin position="1"/>
        <end position="22"/>
    </location>
</feature>
<feature type="domain" description="Helix-turn-helix" evidence="2">
    <location>
        <begin position="26"/>
        <end position="69"/>
    </location>
</feature>
<sequence length="70" mass="8032">MNRNNEEEQYASATAHTSMKRLEPLKEAAESLGIKDTRVIKRLIRENKLKAIKIGNRIYITTKSLDKFVG</sequence>
<protein>
    <submittedName>
        <fullName evidence="3">Helix-turn-helix domain-containing protein</fullName>
    </submittedName>
</protein>
<proteinExistence type="predicted"/>
<dbReference type="Proteomes" id="UP000700815">
    <property type="component" value="Unassembled WGS sequence"/>
</dbReference>
<dbReference type="RefSeq" id="WP_219058471.1">
    <property type="nucleotide sequence ID" value="NZ_JAHBBH010000011.1"/>
</dbReference>
<evidence type="ECO:0000259" key="2">
    <source>
        <dbReference type="Pfam" id="PF12728"/>
    </source>
</evidence>